<evidence type="ECO:0000256" key="1">
    <source>
        <dbReference type="SAM" id="MobiDB-lite"/>
    </source>
</evidence>
<evidence type="ECO:0000256" key="2">
    <source>
        <dbReference type="SAM" id="Phobius"/>
    </source>
</evidence>
<accession>A0ABT3TDE5</accession>
<reference evidence="3" key="1">
    <citation type="submission" date="2019-02" db="EMBL/GenBank/DDBJ databases">
        <authorList>
            <person name="Li S.-H."/>
        </authorList>
    </citation>
    <scope>NUCLEOTIDE SEQUENCE</scope>
    <source>
        <strain evidence="3">IMCC14734</strain>
    </source>
</reference>
<gene>
    <name evidence="3" type="ORF">EYC98_05485</name>
</gene>
<evidence type="ECO:0000313" key="3">
    <source>
        <dbReference type="EMBL" id="MCX2980321.1"/>
    </source>
</evidence>
<organism evidence="3 4">
    <name type="scientific">Candidatus Litorirhabdus singularis</name>
    <dbReference type="NCBI Taxonomy" id="2518993"/>
    <lineage>
        <taxon>Bacteria</taxon>
        <taxon>Pseudomonadati</taxon>
        <taxon>Pseudomonadota</taxon>
        <taxon>Gammaproteobacteria</taxon>
        <taxon>Cellvibrionales</taxon>
        <taxon>Halieaceae</taxon>
        <taxon>Candidatus Litorirhabdus</taxon>
    </lineage>
</organism>
<feature type="region of interest" description="Disordered" evidence="1">
    <location>
        <begin position="229"/>
        <end position="293"/>
    </location>
</feature>
<comment type="caution">
    <text evidence="3">The sequence shown here is derived from an EMBL/GenBank/DDBJ whole genome shotgun (WGS) entry which is preliminary data.</text>
</comment>
<keyword evidence="4" id="KW-1185">Reference proteome</keyword>
<keyword evidence="2" id="KW-0472">Membrane</keyword>
<feature type="transmembrane region" description="Helical" evidence="2">
    <location>
        <begin position="133"/>
        <end position="151"/>
    </location>
</feature>
<feature type="compositionally biased region" description="Polar residues" evidence="1">
    <location>
        <begin position="251"/>
        <end position="278"/>
    </location>
</feature>
<keyword evidence="2" id="KW-0812">Transmembrane</keyword>
<dbReference type="EMBL" id="SHNN01000001">
    <property type="protein sequence ID" value="MCX2980321.1"/>
    <property type="molecule type" value="Genomic_DNA"/>
</dbReference>
<dbReference type="Proteomes" id="UP001143362">
    <property type="component" value="Unassembled WGS sequence"/>
</dbReference>
<sequence length="342" mass="35881">MNRLLMTARCRLQLSALLRGLAPGLWLAAAALIALLLLPGEPSWTTIAVTVGSLVLATMIITLFQTSTNNTQAATAADYWLGSYGLITTAADILARQPQVLTAAEQQVLQQASLRAPAWTRTLRQQTQFTPGGRWGSALATLLVAVFLLSLQSPTSLDRGSLDRGSLDRVSQDSAWPNRFASNQSSIAAASPRAGGAPMSQVPFPQASIQHMPGNANENLTASMLEVNTHTEGPASPQPSPDQQALPRLTPVTSAVSEISSAATPQSTEPNELSSNGAEISRRGTGMESSAGAENAATGVATAISLSSYAPASDAPYYEPFVTGSSGAIMRRFFARQDVSDE</sequence>
<keyword evidence="2" id="KW-1133">Transmembrane helix</keyword>
<name>A0ABT3TDE5_9GAMM</name>
<feature type="transmembrane region" description="Helical" evidence="2">
    <location>
        <begin position="21"/>
        <end position="38"/>
    </location>
</feature>
<feature type="region of interest" description="Disordered" evidence="1">
    <location>
        <begin position="186"/>
        <end position="214"/>
    </location>
</feature>
<evidence type="ECO:0008006" key="5">
    <source>
        <dbReference type="Google" id="ProtNLM"/>
    </source>
</evidence>
<dbReference type="RefSeq" id="WP_279244298.1">
    <property type="nucleotide sequence ID" value="NZ_SHNN01000001.1"/>
</dbReference>
<protein>
    <recommendedName>
        <fullName evidence="5">DUF4175 family protein</fullName>
    </recommendedName>
</protein>
<feature type="transmembrane region" description="Helical" evidence="2">
    <location>
        <begin position="44"/>
        <end position="64"/>
    </location>
</feature>
<evidence type="ECO:0000313" key="4">
    <source>
        <dbReference type="Proteomes" id="UP001143362"/>
    </source>
</evidence>
<proteinExistence type="predicted"/>